<accession>A0AAN9BAK5</accession>
<dbReference type="Gene3D" id="3.50.30.30">
    <property type="match status" value="1"/>
</dbReference>
<evidence type="ECO:0000256" key="1">
    <source>
        <dbReference type="ARBA" id="ARBA00022729"/>
    </source>
</evidence>
<dbReference type="Pfam" id="PF02225">
    <property type="entry name" value="PA"/>
    <property type="match status" value="1"/>
</dbReference>
<proteinExistence type="predicted"/>
<dbReference type="Proteomes" id="UP001374579">
    <property type="component" value="Unassembled WGS sequence"/>
</dbReference>
<dbReference type="EMBL" id="JBAMIC010000011">
    <property type="protein sequence ID" value="KAK7100030.1"/>
    <property type="molecule type" value="Genomic_DNA"/>
</dbReference>
<sequence>MNRTLVEFCCSLLLFTLFVSRLGLADDDSEQEAPVEYRYEIASSPDANLVYEDTYYFEIVSPESLSYTYKLRQAKNFGGSFDRQYKKIRLVIAEPVEACRKIENPLGGAVALVLRGGCSFITKSNHAESAGALAVIIADNDVDNDDHMVDMVDDETGRAVGIPSMFLMGKDGVMIRRHLMMKGLTDAIINIPVNLTGQTLGSAKLPPWTLW</sequence>
<gene>
    <name evidence="5" type="ORF">V1264_023041</name>
</gene>
<evidence type="ECO:0000313" key="6">
    <source>
        <dbReference type="Proteomes" id="UP001374579"/>
    </source>
</evidence>
<dbReference type="SUPFAM" id="SSF52025">
    <property type="entry name" value="PA domain"/>
    <property type="match status" value="1"/>
</dbReference>
<dbReference type="AlphaFoldDB" id="A0AAN9BAK5"/>
<feature type="chain" id="PRO_5042921270" description="PA domain-containing protein" evidence="3">
    <location>
        <begin position="26"/>
        <end position="211"/>
    </location>
</feature>
<feature type="domain" description="PA" evidence="4">
    <location>
        <begin position="91"/>
        <end position="173"/>
    </location>
</feature>
<reference evidence="5 6" key="1">
    <citation type="submission" date="2024-02" db="EMBL/GenBank/DDBJ databases">
        <title>Chromosome-scale genome assembly of the rough periwinkle Littorina saxatilis.</title>
        <authorList>
            <person name="De Jode A."/>
            <person name="Faria R."/>
            <person name="Formenti G."/>
            <person name="Sims Y."/>
            <person name="Smith T.P."/>
            <person name="Tracey A."/>
            <person name="Wood J.M.D."/>
            <person name="Zagrodzka Z.B."/>
            <person name="Johannesson K."/>
            <person name="Butlin R.K."/>
            <person name="Leder E.H."/>
        </authorList>
    </citation>
    <scope>NUCLEOTIDE SEQUENCE [LARGE SCALE GENOMIC DNA]</scope>
    <source>
        <strain evidence="5">Snail1</strain>
        <tissue evidence="5">Muscle</tissue>
    </source>
</reference>
<dbReference type="InterPro" id="IPR003137">
    <property type="entry name" value="PA_domain"/>
</dbReference>
<organism evidence="5 6">
    <name type="scientific">Littorina saxatilis</name>
    <dbReference type="NCBI Taxonomy" id="31220"/>
    <lineage>
        <taxon>Eukaryota</taxon>
        <taxon>Metazoa</taxon>
        <taxon>Spiralia</taxon>
        <taxon>Lophotrochozoa</taxon>
        <taxon>Mollusca</taxon>
        <taxon>Gastropoda</taxon>
        <taxon>Caenogastropoda</taxon>
        <taxon>Littorinimorpha</taxon>
        <taxon>Littorinoidea</taxon>
        <taxon>Littorinidae</taxon>
        <taxon>Littorina</taxon>
    </lineage>
</organism>
<name>A0AAN9BAK5_9CAEN</name>
<evidence type="ECO:0000259" key="4">
    <source>
        <dbReference type="Pfam" id="PF02225"/>
    </source>
</evidence>
<keyword evidence="1 3" id="KW-0732">Signal</keyword>
<evidence type="ECO:0000313" key="5">
    <source>
        <dbReference type="EMBL" id="KAK7100030.1"/>
    </source>
</evidence>
<comment type="caution">
    <text evidence="5">The sequence shown here is derived from an EMBL/GenBank/DDBJ whole genome shotgun (WGS) entry which is preliminary data.</text>
</comment>
<feature type="signal peptide" evidence="3">
    <location>
        <begin position="1"/>
        <end position="25"/>
    </location>
</feature>
<dbReference type="PANTHER" id="PTHR22702:SF1">
    <property type="entry name" value="PROTEASE-ASSOCIATED DOMAIN-CONTAINING PROTEIN 1"/>
    <property type="match status" value="1"/>
</dbReference>
<evidence type="ECO:0000256" key="3">
    <source>
        <dbReference type="SAM" id="SignalP"/>
    </source>
</evidence>
<protein>
    <recommendedName>
        <fullName evidence="4">PA domain-containing protein</fullName>
    </recommendedName>
</protein>
<keyword evidence="6" id="KW-1185">Reference proteome</keyword>
<keyword evidence="2" id="KW-0325">Glycoprotein</keyword>
<dbReference type="PANTHER" id="PTHR22702">
    <property type="entry name" value="PROTEASE-ASSOCIATED DOMAIN-CONTAINING PROTEIN"/>
    <property type="match status" value="1"/>
</dbReference>
<dbReference type="InterPro" id="IPR046450">
    <property type="entry name" value="PA_dom_sf"/>
</dbReference>
<evidence type="ECO:0000256" key="2">
    <source>
        <dbReference type="ARBA" id="ARBA00023180"/>
    </source>
</evidence>